<organism evidence="6 7">
    <name type="scientific">Seriola lalandi dorsalis</name>
    <dbReference type="NCBI Taxonomy" id="1841481"/>
    <lineage>
        <taxon>Eukaryota</taxon>
        <taxon>Metazoa</taxon>
        <taxon>Chordata</taxon>
        <taxon>Craniata</taxon>
        <taxon>Vertebrata</taxon>
        <taxon>Euteleostomi</taxon>
        <taxon>Actinopterygii</taxon>
        <taxon>Neopterygii</taxon>
        <taxon>Teleostei</taxon>
        <taxon>Neoteleostei</taxon>
        <taxon>Acanthomorphata</taxon>
        <taxon>Carangaria</taxon>
        <taxon>Carangiformes</taxon>
        <taxon>Carangidae</taxon>
        <taxon>Seriola</taxon>
    </lineage>
</organism>
<feature type="domain" description="SRCR" evidence="5">
    <location>
        <begin position="103"/>
        <end position="207"/>
    </location>
</feature>
<feature type="domain" description="SRCR" evidence="5">
    <location>
        <begin position="4"/>
        <end position="100"/>
    </location>
</feature>
<dbReference type="SUPFAM" id="SSF56487">
    <property type="entry name" value="SRCR-like"/>
    <property type="match status" value="2"/>
</dbReference>
<protein>
    <recommendedName>
        <fullName evidence="5">SRCR domain-containing protein</fullName>
    </recommendedName>
</protein>
<dbReference type="InterPro" id="IPR001190">
    <property type="entry name" value="SRCR"/>
</dbReference>
<dbReference type="PANTHER" id="PTHR19331:SF487">
    <property type="entry name" value="SOLUBLE SCAVENGER RECEPTOR CYSTEINE-RICH DOMAIN-CONTAINING PROTEIN SSC5D"/>
    <property type="match status" value="1"/>
</dbReference>
<dbReference type="Pfam" id="PF00530">
    <property type="entry name" value="SRCR"/>
    <property type="match status" value="1"/>
</dbReference>
<comment type="caution">
    <text evidence="4">Lacks conserved residue(s) required for the propagation of feature annotation.</text>
</comment>
<reference evidence="6" key="2">
    <citation type="submission" date="2025-09" db="UniProtKB">
        <authorList>
            <consortium name="Ensembl"/>
        </authorList>
    </citation>
    <scope>IDENTIFICATION</scope>
</reference>
<evidence type="ECO:0000256" key="4">
    <source>
        <dbReference type="PROSITE-ProRule" id="PRU00196"/>
    </source>
</evidence>
<evidence type="ECO:0000259" key="5">
    <source>
        <dbReference type="PROSITE" id="PS50287"/>
    </source>
</evidence>
<evidence type="ECO:0000256" key="1">
    <source>
        <dbReference type="ARBA" id="ARBA00022729"/>
    </source>
</evidence>
<keyword evidence="7" id="KW-1185">Reference proteome</keyword>
<dbReference type="PANTHER" id="PTHR19331">
    <property type="entry name" value="SCAVENGER RECEPTOR DOMAIN-CONTAINING"/>
    <property type="match status" value="1"/>
</dbReference>
<reference evidence="6" key="1">
    <citation type="submission" date="2025-08" db="UniProtKB">
        <authorList>
            <consortium name="Ensembl"/>
        </authorList>
    </citation>
    <scope>IDENTIFICATION</scope>
</reference>
<evidence type="ECO:0000313" key="6">
    <source>
        <dbReference type="Ensembl" id="ENSSLDP00000017634.1"/>
    </source>
</evidence>
<dbReference type="AlphaFoldDB" id="A0A3B4XI55"/>
<proteinExistence type="predicted"/>
<keyword evidence="3 4" id="KW-1015">Disulfide bond</keyword>
<dbReference type="PROSITE" id="PS50287">
    <property type="entry name" value="SRCR_2"/>
    <property type="match status" value="2"/>
</dbReference>
<evidence type="ECO:0000313" key="7">
    <source>
        <dbReference type="Proteomes" id="UP000261360"/>
    </source>
</evidence>
<dbReference type="GO" id="GO:0016020">
    <property type="term" value="C:membrane"/>
    <property type="evidence" value="ECO:0007669"/>
    <property type="project" value="InterPro"/>
</dbReference>
<feature type="disulfide bond" evidence="4">
    <location>
        <begin position="176"/>
        <end position="186"/>
    </location>
</feature>
<sequence>THLLRLMGGASRCAGTLQVNQGEWRPVEDYGWTLKEAAVVCRELDCGSAVSRRRRKGSSKRPVWRINTESIIWSCLLDCRSSDSATTTCSPGKAVGLTCSEPFRLVGGASRCAGTLQVKLGEWRPLDCGSAVSRRRRKGSSKRLIWRINTGCVRSGFTLRDSSSSDSSFYAMEIICSGKPISDTICDSNATRGQKPVPQETKELDCYNVGVSRAEGGPAEEEGVQAAE</sequence>
<accession>A0A3B4XI55</accession>
<keyword evidence="2" id="KW-0677">Repeat</keyword>
<keyword evidence="1" id="KW-0732">Signal</keyword>
<dbReference type="GeneTree" id="ENSGT01120000273102"/>
<name>A0A3B4XI55_SERLL</name>
<dbReference type="InterPro" id="IPR036772">
    <property type="entry name" value="SRCR-like_dom_sf"/>
</dbReference>
<dbReference type="Proteomes" id="UP000261360">
    <property type="component" value="Unplaced"/>
</dbReference>
<dbReference type="Ensembl" id="ENSSLDT00000018244.1">
    <property type="protein sequence ID" value="ENSSLDP00000017634.1"/>
    <property type="gene ID" value="ENSSLDG00000013920.1"/>
</dbReference>
<evidence type="ECO:0000256" key="2">
    <source>
        <dbReference type="ARBA" id="ARBA00022737"/>
    </source>
</evidence>
<dbReference type="Gene3D" id="3.10.250.10">
    <property type="entry name" value="SRCR-like domain"/>
    <property type="match status" value="1"/>
</dbReference>
<dbReference type="PRINTS" id="PR00258">
    <property type="entry name" value="SPERACTRCPTR"/>
</dbReference>
<evidence type="ECO:0000256" key="3">
    <source>
        <dbReference type="ARBA" id="ARBA00023157"/>
    </source>
</evidence>
<dbReference type="SMART" id="SM00202">
    <property type="entry name" value="SR"/>
    <property type="match status" value="1"/>
</dbReference>